<keyword evidence="8" id="KW-1185">Reference proteome</keyword>
<dbReference type="RefSeq" id="WP_070402872.1">
    <property type="nucleotide sequence ID" value="NZ_BJVW01000075.1"/>
</dbReference>
<dbReference type="PRINTS" id="PR00039">
    <property type="entry name" value="HTHLYSR"/>
</dbReference>
<dbReference type="FunFam" id="1.10.10.10:FF:000001">
    <property type="entry name" value="LysR family transcriptional regulator"/>
    <property type="match status" value="1"/>
</dbReference>
<dbReference type="AlphaFoldDB" id="A0A1D8UUC0"/>
<keyword evidence="5" id="KW-0804">Transcription</keyword>
<dbReference type="PROSITE" id="PS50931">
    <property type="entry name" value="HTH_LYSR"/>
    <property type="match status" value="1"/>
</dbReference>
<dbReference type="Gene3D" id="1.10.10.10">
    <property type="entry name" value="Winged helix-like DNA-binding domain superfamily/Winged helix DNA-binding domain"/>
    <property type="match status" value="1"/>
</dbReference>
<keyword evidence="3" id="KW-0238">DNA-binding</keyword>
<feature type="domain" description="HTH lysR-type" evidence="6">
    <location>
        <begin position="1"/>
        <end position="58"/>
    </location>
</feature>
<gene>
    <name evidence="7" type="ORF">A0U89_08810</name>
</gene>
<proteinExistence type="inferred from homology"/>
<evidence type="ECO:0000313" key="8">
    <source>
        <dbReference type="Proteomes" id="UP000179145"/>
    </source>
</evidence>
<dbReference type="Pfam" id="PF03466">
    <property type="entry name" value="LysR_substrate"/>
    <property type="match status" value="1"/>
</dbReference>
<comment type="similarity">
    <text evidence="1">Belongs to the LysR transcriptional regulatory family.</text>
</comment>
<dbReference type="GO" id="GO:0003700">
    <property type="term" value="F:DNA-binding transcription factor activity"/>
    <property type="evidence" value="ECO:0007669"/>
    <property type="project" value="InterPro"/>
</dbReference>
<dbReference type="Proteomes" id="UP000179145">
    <property type="component" value="Chromosome"/>
</dbReference>
<dbReference type="KEGG" id="kba:A0U89_08810"/>
<evidence type="ECO:0000313" key="7">
    <source>
        <dbReference type="EMBL" id="AOX17221.1"/>
    </source>
</evidence>
<evidence type="ECO:0000256" key="1">
    <source>
        <dbReference type="ARBA" id="ARBA00009437"/>
    </source>
</evidence>
<dbReference type="InterPro" id="IPR036390">
    <property type="entry name" value="WH_DNA-bd_sf"/>
</dbReference>
<evidence type="ECO:0000256" key="3">
    <source>
        <dbReference type="ARBA" id="ARBA00023125"/>
    </source>
</evidence>
<organism evidence="7 8">
    <name type="scientific">Kozakia baliensis</name>
    <dbReference type="NCBI Taxonomy" id="153496"/>
    <lineage>
        <taxon>Bacteria</taxon>
        <taxon>Pseudomonadati</taxon>
        <taxon>Pseudomonadota</taxon>
        <taxon>Alphaproteobacteria</taxon>
        <taxon>Acetobacterales</taxon>
        <taxon>Acetobacteraceae</taxon>
        <taxon>Kozakia</taxon>
    </lineage>
</organism>
<name>A0A1D8UUC0_9PROT</name>
<protein>
    <recommendedName>
        <fullName evidence="6">HTH lysR-type domain-containing protein</fullName>
    </recommendedName>
</protein>
<evidence type="ECO:0000256" key="2">
    <source>
        <dbReference type="ARBA" id="ARBA00023015"/>
    </source>
</evidence>
<dbReference type="Pfam" id="PF00126">
    <property type="entry name" value="HTH_1"/>
    <property type="match status" value="1"/>
</dbReference>
<dbReference type="SUPFAM" id="SSF53850">
    <property type="entry name" value="Periplasmic binding protein-like II"/>
    <property type="match status" value="1"/>
</dbReference>
<evidence type="ECO:0000256" key="4">
    <source>
        <dbReference type="ARBA" id="ARBA00023159"/>
    </source>
</evidence>
<dbReference type="OrthoDB" id="8479357at2"/>
<keyword evidence="2" id="KW-0805">Transcription regulation</keyword>
<evidence type="ECO:0000259" key="6">
    <source>
        <dbReference type="PROSITE" id="PS50931"/>
    </source>
</evidence>
<dbReference type="STRING" id="153496.A0U89_08810"/>
<dbReference type="GO" id="GO:0003677">
    <property type="term" value="F:DNA binding"/>
    <property type="evidence" value="ECO:0007669"/>
    <property type="project" value="UniProtKB-KW"/>
</dbReference>
<dbReference type="InterPro" id="IPR000847">
    <property type="entry name" value="LysR_HTH_N"/>
</dbReference>
<dbReference type="InterPro" id="IPR005119">
    <property type="entry name" value="LysR_subst-bd"/>
</dbReference>
<reference evidence="7 8" key="1">
    <citation type="journal article" date="2016" name="Microb. Cell Fact.">
        <title>Dissection of exopolysaccharide biosynthesis in Kozakia baliensis.</title>
        <authorList>
            <person name="Brandt J.U."/>
            <person name="Jakob F."/>
            <person name="Behr J."/>
            <person name="Geissler A.J."/>
            <person name="Vogel R.F."/>
        </authorList>
    </citation>
    <scope>NUCLEOTIDE SEQUENCE [LARGE SCALE GENOMIC DNA]</scope>
    <source>
        <strain evidence="7 8">DSM 14400</strain>
    </source>
</reference>
<dbReference type="Gene3D" id="3.40.190.10">
    <property type="entry name" value="Periplasmic binding protein-like II"/>
    <property type="match status" value="2"/>
</dbReference>
<dbReference type="InterPro" id="IPR036388">
    <property type="entry name" value="WH-like_DNA-bd_sf"/>
</dbReference>
<accession>A0A1D8UUC0</accession>
<evidence type="ECO:0000256" key="5">
    <source>
        <dbReference type="ARBA" id="ARBA00023163"/>
    </source>
</evidence>
<dbReference type="PANTHER" id="PTHR30293">
    <property type="entry name" value="TRANSCRIPTIONAL REGULATORY PROTEIN NAC-RELATED"/>
    <property type="match status" value="1"/>
</dbReference>
<dbReference type="PANTHER" id="PTHR30293:SF0">
    <property type="entry name" value="NITROGEN ASSIMILATION REGULATORY PROTEIN NAC"/>
    <property type="match status" value="1"/>
</dbReference>
<keyword evidence="4" id="KW-0010">Activator</keyword>
<dbReference type="EMBL" id="CP014674">
    <property type="protein sequence ID" value="AOX17221.1"/>
    <property type="molecule type" value="Genomic_DNA"/>
</dbReference>
<sequence length="303" mass="34097">MELSQLKTFVQVASSGSLSKAGAVLRTAQPALSRQIRLLEEELGIRLFDRHGRGMALTDAGRQVLQDAGQILTAVDQLKENISYTQSRLSGTVTIGLPPTLSDIISVPLIIEAKEKHPELKIHLIDAYTGYLLEYLHKGEIDCAILYEPRGTHPLRSEFLANEELFLVGPYDRDIKVRDTIPFRDALPFVTLLPSRQHGLRRILDDLANKLKLDLLPHVEADSFPALKDLVVRGFGYTILPIASLHHEIHEKKMSVRRIENPSPKRQLFLSYPSDKPSNRNVNFISETVKTLVKNFFTTSVSF</sequence>
<dbReference type="SUPFAM" id="SSF46785">
    <property type="entry name" value="Winged helix' DNA-binding domain"/>
    <property type="match status" value="1"/>
</dbReference>
<dbReference type="GO" id="GO:2000142">
    <property type="term" value="P:regulation of DNA-templated transcription initiation"/>
    <property type="evidence" value="ECO:0007669"/>
    <property type="project" value="TreeGrafter"/>
</dbReference>